<comment type="caution">
    <text evidence="9">The sequence shown here is derived from an EMBL/GenBank/DDBJ whole genome shotgun (WGS) entry which is preliminary data.</text>
</comment>
<evidence type="ECO:0000256" key="4">
    <source>
        <dbReference type="ARBA" id="ARBA00013208"/>
    </source>
</evidence>
<keyword evidence="10" id="KW-1185">Reference proteome</keyword>
<dbReference type="PANTHER" id="PTHR43390:SF1">
    <property type="entry name" value="CHLOROPLAST PROCESSING PEPTIDASE"/>
    <property type="match status" value="1"/>
</dbReference>
<comment type="subcellular location">
    <subcellularLocation>
        <location evidence="2">Cell membrane</location>
        <topology evidence="2">Single-pass type II membrane protein</topology>
    </subcellularLocation>
    <subcellularLocation>
        <location evidence="7">Membrane</location>
        <topology evidence="7">Single-pass type II membrane protein</topology>
    </subcellularLocation>
</comment>
<keyword evidence="5 7" id="KW-0378">Hydrolase</keyword>
<dbReference type="PANTHER" id="PTHR43390">
    <property type="entry name" value="SIGNAL PEPTIDASE I"/>
    <property type="match status" value="1"/>
</dbReference>
<evidence type="ECO:0000256" key="3">
    <source>
        <dbReference type="ARBA" id="ARBA00009370"/>
    </source>
</evidence>
<dbReference type="SUPFAM" id="SSF51306">
    <property type="entry name" value="LexA/Signal peptidase"/>
    <property type="match status" value="1"/>
</dbReference>
<dbReference type="EC" id="3.4.21.89" evidence="4 7"/>
<dbReference type="PRINTS" id="PR00727">
    <property type="entry name" value="LEADERPTASE"/>
</dbReference>
<dbReference type="InterPro" id="IPR019533">
    <property type="entry name" value="Peptidase_S26"/>
</dbReference>
<dbReference type="NCBIfam" id="TIGR02227">
    <property type="entry name" value="sigpep_I_bact"/>
    <property type="match status" value="1"/>
</dbReference>
<accession>A0A369LDG1</accession>
<dbReference type="InterPro" id="IPR036286">
    <property type="entry name" value="LexA/Signal_pep-like_sf"/>
</dbReference>
<dbReference type="OrthoDB" id="9815782at2"/>
<name>A0A369LDG1_9ACTN</name>
<feature type="transmembrane region" description="Helical" evidence="7">
    <location>
        <begin position="14"/>
        <end position="35"/>
    </location>
</feature>
<evidence type="ECO:0000256" key="7">
    <source>
        <dbReference type="RuleBase" id="RU362042"/>
    </source>
</evidence>
<comment type="catalytic activity">
    <reaction evidence="1 7">
        <text>Cleavage of hydrophobic, N-terminal signal or leader sequences from secreted and periplasmic proteins.</text>
        <dbReference type="EC" id="3.4.21.89"/>
    </reaction>
</comment>
<evidence type="ECO:0000256" key="2">
    <source>
        <dbReference type="ARBA" id="ARBA00004401"/>
    </source>
</evidence>
<keyword evidence="7" id="KW-0812">Transmembrane</keyword>
<evidence type="ECO:0000259" key="8">
    <source>
        <dbReference type="Pfam" id="PF10502"/>
    </source>
</evidence>
<evidence type="ECO:0000256" key="1">
    <source>
        <dbReference type="ARBA" id="ARBA00000677"/>
    </source>
</evidence>
<organism evidence="9 10">
    <name type="scientific">Senegalimassilia anaerobia</name>
    <dbReference type="NCBI Taxonomy" id="1473216"/>
    <lineage>
        <taxon>Bacteria</taxon>
        <taxon>Bacillati</taxon>
        <taxon>Actinomycetota</taxon>
        <taxon>Coriobacteriia</taxon>
        <taxon>Coriobacteriales</taxon>
        <taxon>Coriobacteriaceae</taxon>
        <taxon>Senegalimassilia</taxon>
    </lineage>
</organism>
<dbReference type="Gene3D" id="2.10.109.10">
    <property type="entry name" value="Umud Fragment, subunit A"/>
    <property type="match status" value="1"/>
</dbReference>
<keyword evidence="7" id="KW-0645">Protease</keyword>
<dbReference type="GO" id="GO:0009003">
    <property type="term" value="F:signal peptidase activity"/>
    <property type="evidence" value="ECO:0007669"/>
    <property type="project" value="UniProtKB-EC"/>
</dbReference>
<dbReference type="STRING" id="1034345.GCA_000236865_00332"/>
<evidence type="ECO:0000256" key="6">
    <source>
        <dbReference type="PIRSR" id="PIRSR600223-1"/>
    </source>
</evidence>
<reference evidence="9 10" key="1">
    <citation type="journal article" date="2018" name="Elife">
        <title>Discovery and characterization of a prevalent human gut bacterial enzyme sufficient for the inactivation of a family of plant toxins.</title>
        <authorList>
            <person name="Koppel N."/>
            <person name="Bisanz J.E."/>
            <person name="Pandelia M.E."/>
            <person name="Turnbaugh P.J."/>
            <person name="Balskus E.P."/>
        </authorList>
    </citation>
    <scope>NUCLEOTIDE SEQUENCE [LARGE SCALE GENOMIC DNA]</scope>
    <source>
        <strain evidence="10">anaerobia AP69FAA</strain>
    </source>
</reference>
<protein>
    <recommendedName>
        <fullName evidence="4 7">Signal peptidase I</fullName>
        <ecNumber evidence="4 7">3.4.21.89</ecNumber>
    </recommendedName>
</protein>
<dbReference type="Proteomes" id="UP000253792">
    <property type="component" value="Unassembled WGS sequence"/>
</dbReference>
<feature type="domain" description="Peptidase S26" evidence="8">
    <location>
        <begin position="21"/>
        <end position="179"/>
    </location>
</feature>
<proteinExistence type="inferred from homology"/>
<comment type="similarity">
    <text evidence="3 7">Belongs to the peptidase S26 family.</text>
</comment>
<dbReference type="RefSeq" id="WP_114620381.1">
    <property type="nucleotide sequence ID" value="NZ_CATXOW010000012.1"/>
</dbReference>
<feature type="active site" evidence="6">
    <location>
        <position position="49"/>
    </location>
</feature>
<sequence>MSAGQHATGEKGGILRSFLSLLIMIAFVLGLSWALRTYVFTAYEIPSGSMEETIMTGDMVFAEKVSYYFRDPQPGDIVTFSDPEIPGRTLIKRCIATAGQTIDIDGDGFLYIDGVAQTETYTHGKPTLPLTNSTITFPYTVPSGYIWVMGDNRTNSQDSRYFGAVPASSVTGRGVLVYWPVPDFGLLE</sequence>
<dbReference type="AlphaFoldDB" id="A0A369LDG1"/>
<keyword evidence="7" id="KW-1133">Transmembrane helix</keyword>
<dbReference type="GO" id="GO:0005886">
    <property type="term" value="C:plasma membrane"/>
    <property type="evidence" value="ECO:0007669"/>
    <property type="project" value="UniProtKB-SubCell"/>
</dbReference>
<dbReference type="InterPro" id="IPR000223">
    <property type="entry name" value="Pept_S26A_signal_pept_1"/>
</dbReference>
<dbReference type="PROSITE" id="PS00761">
    <property type="entry name" value="SPASE_I_3"/>
    <property type="match status" value="1"/>
</dbReference>
<dbReference type="EMBL" id="PPTP01000003">
    <property type="protein sequence ID" value="RDB56048.1"/>
    <property type="molecule type" value="Genomic_DNA"/>
</dbReference>
<dbReference type="CDD" id="cd06530">
    <property type="entry name" value="S26_SPase_I"/>
    <property type="match status" value="1"/>
</dbReference>
<dbReference type="InterPro" id="IPR019758">
    <property type="entry name" value="Pept_S26A_signal_pept_1_CS"/>
</dbReference>
<evidence type="ECO:0000313" key="10">
    <source>
        <dbReference type="Proteomes" id="UP000253792"/>
    </source>
</evidence>
<gene>
    <name evidence="9" type="primary">lepB</name>
    <name evidence="9" type="ORF">C1880_03900</name>
</gene>
<feature type="active site" evidence="6">
    <location>
        <position position="92"/>
    </location>
</feature>
<dbReference type="GO" id="GO:0004252">
    <property type="term" value="F:serine-type endopeptidase activity"/>
    <property type="evidence" value="ECO:0007669"/>
    <property type="project" value="InterPro"/>
</dbReference>
<dbReference type="GO" id="GO:0006465">
    <property type="term" value="P:signal peptide processing"/>
    <property type="evidence" value="ECO:0007669"/>
    <property type="project" value="InterPro"/>
</dbReference>
<keyword evidence="7" id="KW-0472">Membrane</keyword>
<dbReference type="Pfam" id="PF10502">
    <property type="entry name" value="Peptidase_S26"/>
    <property type="match status" value="1"/>
</dbReference>
<evidence type="ECO:0000313" key="9">
    <source>
        <dbReference type="EMBL" id="RDB56048.1"/>
    </source>
</evidence>
<evidence type="ECO:0000256" key="5">
    <source>
        <dbReference type="ARBA" id="ARBA00022801"/>
    </source>
</evidence>